<protein>
    <submittedName>
        <fullName evidence="3">Uncharacterized protein</fullName>
    </submittedName>
</protein>
<dbReference type="AlphaFoldDB" id="A0A7S2UAU9"/>
<gene>
    <name evidence="3" type="ORF">ASEP1449_LOCUS4474</name>
</gene>
<feature type="region of interest" description="Disordered" evidence="1">
    <location>
        <begin position="28"/>
        <end position="55"/>
    </location>
</feature>
<reference evidence="3" key="1">
    <citation type="submission" date="2021-01" db="EMBL/GenBank/DDBJ databases">
        <authorList>
            <person name="Corre E."/>
            <person name="Pelletier E."/>
            <person name="Niang G."/>
            <person name="Scheremetjew M."/>
            <person name="Finn R."/>
            <person name="Kale V."/>
            <person name="Holt S."/>
            <person name="Cochrane G."/>
            <person name="Meng A."/>
            <person name="Brown T."/>
            <person name="Cohen L."/>
        </authorList>
    </citation>
    <scope>NUCLEOTIDE SEQUENCE</scope>
    <source>
        <strain evidence="3">CCMP2084</strain>
    </source>
</reference>
<sequence length="363" mass="38467">MMMIMDEKTINELGGSRMLSVDSCDRMSMMSENSSRLEPSPLHFESSTKSRRSTRRGRSLFSVSALVGTAAAVATILLNKPCDSSAFQIMTMSLRPRVRRASIAPPSSLASPNNNNSVVQGAGGVTSSLISQLAIVALQLRLKQNSGVECNVQGKSADLLLKGKVGPVTVRGKGWGSPLGLTCRAIEATVGQCDLDLGSIVSKRKLRLTVPAKGEAMIALTAEDFGNFITHPLMKAPAVPGSAEKGVQFCKEGVVVDPETGSVIFMGTTHGSGDTWRFTLSRGTSASGGEALVVAEHATTKNHAHAGELSNRLTDFFNFLVFELDGTFLSFRDLMVTEKGGSPSVMIALSIVVKKFPSPGLAF</sequence>
<name>A0A7S2UAU9_9STRA</name>
<proteinExistence type="predicted"/>
<evidence type="ECO:0000256" key="1">
    <source>
        <dbReference type="SAM" id="MobiDB-lite"/>
    </source>
</evidence>
<dbReference type="EMBL" id="HBHQ01006640">
    <property type="protein sequence ID" value="CAD9812649.1"/>
    <property type="molecule type" value="Transcribed_RNA"/>
</dbReference>
<evidence type="ECO:0000313" key="3">
    <source>
        <dbReference type="EMBL" id="CAD9812649.1"/>
    </source>
</evidence>
<keyword evidence="2" id="KW-0472">Membrane</keyword>
<keyword evidence="2" id="KW-0812">Transmembrane</keyword>
<keyword evidence="2" id="KW-1133">Transmembrane helix</keyword>
<organism evidence="3">
    <name type="scientific">Attheya septentrionalis</name>
    <dbReference type="NCBI Taxonomy" id="420275"/>
    <lineage>
        <taxon>Eukaryota</taxon>
        <taxon>Sar</taxon>
        <taxon>Stramenopiles</taxon>
        <taxon>Ochrophyta</taxon>
        <taxon>Bacillariophyta</taxon>
        <taxon>Coscinodiscophyceae</taxon>
        <taxon>Chaetocerotophycidae</taxon>
        <taxon>Chaetocerotales</taxon>
        <taxon>Attheyaceae</taxon>
        <taxon>Attheya</taxon>
    </lineage>
</organism>
<evidence type="ECO:0000256" key="2">
    <source>
        <dbReference type="SAM" id="Phobius"/>
    </source>
</evidence>
<feature type="transmembrane region" description="Helical" evidence="2">
    <location>
        <begin position="59"/>
        <end position="78"/>
    </location>
</feature>
<accession>A0A7S2UAU9</accession>